<feature type="non-terminal residue" evidence="1">
    <location>
        <position position="24"/>
    </location>
</feature>
<keyword evidence="2" id="KW-1185">Reference proteome</keyword>
<dbReference type="Proteomes" id="UP000265520">
    <property type="component" value="Unassembled WGS sequence"/>
</dbReference>
<dbReference type="AlphaFoldDB" id="A0A392UD25"/>
<evidence type="ECO:0000313" key="2">
    <source>
        <dbReference type="Proteomes" id="UP000265520"/>
    </source>
</evidence>
<comment type="caution">
    <text evidence="1">The sequence shown here is derived from an EMBL/GenBank/DDBJ whole genome shotgun (WGS) entry which is preliminary data.</text>
</comment>
<sequence>MGTPFEEEYWYRVRIGYWYVPDTP</sequence>
<evidence type="ECO:0000313" key="1">
    <source>
        <dbReference type="EMBL" id="MCI70948.1"/>
    </source>
</evidence>
<organism evidence="1 2">
    <name type="scientific">Trifolium medium</name>
    <dbReference type="NCBI Taxonomy" id="97028"/>
    <lineage>
        <taxon>Eukaryota</taxon>
        <taxon>Viridiplantae</taxon>
        <taxon>Streptophyta</taxon>
        <taxon>Embryophyta</taxon>
        <taxon>Tracheophyta</taxon>
        <taxon>Spermatophyta</taxon>
        <taxon>Magnoliopsida</taxon>
        <taxon>eudicotyledons</taxon>
        <taxon>Gunneridae</taxon>
        <taxon>Pentapetalae</taxon>
        <taxon>rosids</taxon>
        <taxon>fabids</taxon>
        <taxon>Fabales</taxon>
        <taxon>Fabaceae</taxon>
        <taxon>Papilionoideae</taxon>
        <taxon>50 kb inversion clade</taxon>
        <taxon>NPAAA clade</taxon>
        <taxon>Hologalegina</taxon>
        <taxon>IRL clade</taxon>
        <taxon>Trifolieae</taxon>
        <taxon>Trifolium</taxon>
    </lineage>
</organism>
<name>A0A392UD25_9FABA</name>
<accession>A0A392UD25</accession>
<reference evidence="1 2" key="1">
    <citation type="journal article" date="2018" name="Front. Plant Sci.">
        <title>Red Clover (Trifolium pratense) and Zigzag Clover (T. medium) - A Picture of Genomic Similarities and Differences.</title>
        <authorList>
            <person name="Dluhosova J."/>
            <person name="Istvanek J."/>
            <person name="Nedelnik J."/>
            <person name="Repkova J."/>
        </authorList>
    </citation>
    <scope>NUCLEOTIDE SEQUENCE [LARGE SCALE GENOMIC DNA]</scope>
    <source>
        <strain evidence="2">cv. 10/8</strain>
        <tissue evidence="1">Leaf</tissue>
    </source>
</reference>
<proteinExistence type="predicted"/>
<protein>
    <submittedName>
        <fullName evidence="1">Uncharacterized protein</fullName>
    </submittedName>
</protein>
<dbReference type="EMBL" id="LXQA010786315">
    <property type="protein sequence ID" value="MCI70948.1"/>
    <property type="molecule type" value="Genomic_DNA"/>
</dbReference>